<keyword evidence="8" id="KW-1133">Transmembrane helix</keyword>
<evidence type="ECO:0000256" key="10">
    <source>
        <dbReference type="ARBA" id="ARBA00023136"/>
    </source>
</evidence>
<keyword evidence="5 12" id="KW-0808">Transferase</keyword>
<evidence type="ECO:0000256" key="8">
    <source>
        <dbReference type="ARBA" id="ARBA00022989"/>
    </source>
</evidence>
<comment type="caution">
    <text evidence="14">The sequence shown here is derived from an EMBL/GenBank/DDBJ whole genome shotgun (WGS) entry which is preliminary data.</text>
</comment>
<keyword evidence="10" id="KW-0472">Membrane</keyword>
<dbReference type="FunFam" id="3.40.50.11660:FF:000002">
    <property type="entry name" value="Alpha-(1,3)-fucosyltransferase"/>
    <property type="match status" value="1"/>
</dbReference>
<dbReference type="Proteomes" id="UP001497497">
    <property type="component" value="Unassembled WGS sequence"/>
</dbReference>
<dbReference type="EMBL" id="CAXITT010001189">
    <property type="protein sequence ID" value="CAL1548134.1"/>
    <property type="molecule type" value="Genomic_DNA"/>
</dbReference>
<evidence type="ECO:0000256" key="12">
    <source>
        <dbReference type="RuleBase" id="RU003832"/>
    </source>
</evidence>
<keyword evidence="9 12" id="KW-0333">Golgi apparatus</keyword>
<dbReference type="InterPro" id="IPR055270">
    <property type="entry name" value="Glyco_tran_10_C"/>
</dbReference>
<dbReference type="SUPFAM" id="SSF53756">
    <property type="entry name" value="UDP-Glycosyltransferase/glycogen phosphorylase"/>
    <property type="match status" value="1"/>
</dbReference>
<comment type="subcellular location">
    <subcellularLocation>
        <location evidence="1">Golgi apparatus membrane</location>
        <topology evidence="1">Single-pass type II membrane protein</topology>
    </subcellularLocation>
    <subcellularLocation>
        <location evidence="12">Golgi apparatus</location>
        <location evidence="12">Golgi stack membrane</location>
        <topology evidence="12">Single-pass type II membrane protein</topology>
    </subcellularLocation>
</comment>
<evidence type="ECO:0000256" key="6">
    <source>
        <dbReference type="ARBA" id="ARBA00022692"/>
    </source>
</evidence>
<keyword evidence="7" id="KW-0735">Signal-anchor</keyword>
<dbReference type="InterPro" id="IPR038577">
    <property type="entry name" value="GT10-like_C_sf"/>
</dbReference>
<organism evidence="14 15">
    <name type="scientific">Lymnaea stagnalis</name>
    <name type="common">Great pond snail</name>
    <name type="synonym">Helix stagnalis</name>
    <dbReference type="NCBI Taxonomy" id="6523"/>
    <lineage>
        <taxon>Eukaryota</taxon>
        <taxon>Metazoa</taxon>
        <taxon>Spiralia</taxon>
        <taxon>Lophotrochozoa</taxon>
        <taxon>Mollusca</taxon>
        <taxon>Gastropoda</taxon>
        <taxon>Heterobranchia</taxon>
        <taxon>Euthyneura</taxon>
        <taxon>Panpulmonata</taxon>
        <taxon>Hygrophila</taxon>
        <taxon>Lymnaeoidea</taxon>
        <taxon>Lymnaeidae</taxon>
        <taxon>Lymnaea</taxon>
    </lineage>
</organism>
<evidence type="ECO:0000256" key="2">
    <source>
        <dbReference type="ARBA" id="ARBA00004922"/>
    </source>
</evidence>
<evidence type="ECO:0000256" key="5">
    <source>
        <dbReference type="ARBA" id="ARBA00022679"/>
    </source>
</evidence>
<feature type="domain" description="Fucosyltransferase C-terminal" evidence="13">
    <location>
        <begin position="7"/>
        <end position="179"/>
    </location>
</feature>
<dbReference type="GO" id="GO:0000139">
    <property type="term" value="C:Golgi membrane"/>
    <property type="evidence" value="ECO:0007669"/>
    <property type="project" value="UniProtKB-SubCell"/>
</dbReference>
<dbReference type="Gene3D" id="3.40.50.11660">
    <property type="entry name" value="Glycosyl transferase family 10, C-terminal domain"/>
    <property type="match status" value="1"/>
</dbReference>
<gene>
    <name evidence="14" type="ORF">GSLYS_00021451001</name>
</gene>
<evidence type="ECO:0000259" key="13">
    <source>
        <dbReference type="Pfam" id="PF00852"/>
    </source>
</evidence>
<dbReference type="EC" id="2.4.1.-" evidence="12"/>
<accession>A0AAV2IT35</accession>
<comment type="pathway">
    <text evidence="2">Protein modification; protein glycosylation.</text>
</comment>
<reference evidence="14 15" key="1">
    <citation type="submission" date="2024-04" db="EMBL/GenBank/DDBJ databases">
        <authorList>
            <consortium name="Genoscope - CEA"/>
            <person name="William W."/>
        </authorList>
    </citation>
    <scope>NUCLEOTIDE SEQUENCE [LARGE SCALE GENOMIC DNA]</scope>
</reference>
<evidence type="ECO:0000256" key="1">
    <source>
        <dbReference type="ARBA" id="ARBA00004323"/>
    </source>
</evidence>
<dbReference type="Pfam" id="PF00852">
    <property type="entry name" value="Glyco_transf_10"/>
    <property type="match status" value="1"/>
</dbReference>
<keyword evidence="11" id="KW-0325">Glycoprotein</keyword>
<evidence type="ECO:0000256" key="4">
    <source>
        <dbReference type="ARBA" id="ARBA00022676"/>
    </source>
</evidence>
<dbReference type="GO" id="GO:0032580">
    <property type="term" value="C:Golgi cisterna membrane"/>
    <property type="evidence" value="ECO:0007669"/>
    <property type="project" value="UniProtKB-SubCell"/>
</dbReference>
<keyword evidence="4 12" id="KW-0328">Glycosyltransferase</keyword>
<evidence type="ECO:0000313" key="15">
    <source>
        <dbReference type="Proteomes" id="UP001497497"/>
    </source>
</evidence>
<dbReference type="PANTHER" id="PTHR48438">
    <property type="entry name" value="ALPHA-(1,3)-FUCOSYLTRANSFERASE C-RELATED"/>
    <property type="match status" value="1"/>
</dbReference>
<dbReference type="AlphaFoldDB" id="A0AAV2IT35"/>
<evidence type="ECO:0000256" key="3">
    <source>
        <dbReference type="ARBA" id="ARBA00008919"/>
    </source>
</evidence>
<sequence length="195" mass="22928">MWKEKFANKTKMVAWFVSHCNIQSRREEYAAELSKYIQVDVYGKCGKLKCEDRGKCARMLDTEYKFYLSFENSFCVDYVTEKLLNILEKNTLIPVVRGGADYKKLFPPNSVIDTKDFSSPKDLAKYLTELANNEEEYVKKLQWSWDYDVLGYKLPLCAICRELHTPRPLACVYDNVTNWWFNGTCYPPRDLTFNV</sequence>
<keyword evidence="15" id="KW-1185">Reference proteome</keyword>
<protein>
    <recommendedName>
        <fullName evidence="12">Fucosyltransferase</fullName>
        <ecNumber evidence="12">2.4.1.-</ecNumber>
    </recommendedName>
</protein>
<comment type="similarity">
    <text evidence="3 12">Belongs to the glycosyltransferase 10 family.</text>
</comment>
<dbReference type="PANTHER" id="PTHR48438:SF1">
    <property type="entry name" value="ALPHA-(1,3)-FUCOSYLTRANSFERASE C-RELATED"/>
    <property type="match status" value="1"/>
</dbReference>
<dbReference type="GO" id="GO:0008417">
    <property type="term" value="F:fucosyltransferase activity"/>
    <property type="evidence" value="ECO:0007669"/>
    <property type="project" value="InterPro"/>
</dbReference>
<evidence type="ECO:0000256" key="11">
    <source>
        <dbReference type="ARBA" id="ARBA00023180"/>
    </source>
</evidence>
<keyword evidence="6 12" id="KW-0812">Transmembrane</keyword>
<dbReference type="InterPro" id="IPR001503">
    <property type="entry name" value="Glyco_trans_10"/>
</dbReference>
<evidence type="ECO:0000256" key="9">
    <source>
        <dbReference type="ARBA" id="ARBA00023034"/>
    </source>
</evidence>
<proteinExistence type="inferred from homology"/>
<evidence type="ECO:0000313" key="14">
    <source>
        <dbReference type="EMBL" id="CAL1548134.1"/>
    </source>
</evidence>
<evidence type="ECO:0000256" key="7">
    <source>
        <dbReference type="ARBA" id="ARBA00022968"/>
    </source>
</evidence>
<name>A0AAV2IT35_LYMST</name>